<feature type="compositionally biased region" description="Gly residues" evidence="1">
    <location>
        <begin position="35"/>
        <end position="47"/>
    </location>
</feature>
<feature type="compositionally biased region" description="Basic residues" evidence="1">
    <location>
        <begin position="48"/>
        <end position="81"/>
    </location>
</feature>
<gene>
    <name evidence="2" type="ORF">CQ14_32905</name>
</gene>
<evidence type="ECO:0000256" key="1">
    <source>
        <dbReference type="SAM" id="MobiDB-lite"/>
    </source>
</evidence>
<sequence>MRGRAMSRIVLGIAAIVFAMALCVADFAIAKGGHGGGHGGGRGGGHGGGHHGGGHRGGGHGHGHHFGGRHHGGHFHGRAHSRSFSGHRSFSAHRMNFAGGGRALNSRALARSYRHTAALHSPAMRASVTAGAALAGWQYGRGRGGGWWRHGNGGYGWVGPLFWPFAYYDIYDYTLWGPNVGAPFWYYGYDDIYAGLFGPYDYQGLTGYLPPRGSPDAGPDRLALLCGEDSREIAGLPIDLIAQTIEPTEVQRAALDDLANASVTSAQKIKAACPTSIALTASGRLASMQQRIEAMIAGVATVQAPLDKLYSLLNDEQKARLNAVAEEQERKAERRRSRSLVRACDVAQSTGLSWPTEELDARLRPTDVQRTGLTALQNASAKAREMLNASCRPEEAGTPSARLASAGKRLDVMLQAVKQVRTALDDFYVTLSDEQKAQFEAIGPRRTSFADRADMTRRYGRR</sequence>
<dbReference type="EMBL" id="LLYB01000051">
    <property type="protein sequence ID" value="KRR25886.1"/>
    <property type="molecule type" value="Genomic_DNA"/>
</dbReference>
<dbReference type="GO" id="GO:0042597">
    <property type="term" value="C:periplasmic space"/>
    <property type="evidence" value="ECO:0007669"/>
    <property type="project" value="InterPro"/>
</dbReference>
<name>A0A0R3N1N9_9BRAD</name>
<dbReference type="Pfam" id="PF07813">
    <property type="entry name" value="LTXXQ"/>
    <property type="match status" value="2"/>
</dbReference>
<dbReference type="InterPro" id="IPR012899">
    <property type="entry name" value="LTXXQ"/>
</dbReference>
<evidence type="ECO:0000313" key="2">
    <source>
        <dbReference type="EMBL" id="KRR25886.1"/>
    </source>
</evidence>
<comment type="caution">
    <text evidence="2">The sequence shown here is derived from an EMBL/GenBank/DDBJ whole genome shotgun (WGS) entry which is preliminary data.</text>
</comment>
<dbReference type="Proteomes" id="UP000051660">
    <property type="component" value="Unassembled WGS sequence"/>
</dbReference>
<dbReference type="OrthoDB" id="7348740at2"/>
<organism evidence="2 3">
    <name type="scientific">Bradyrhizobium lablabi</name>
    <dbReference type="NCBI Taxonomy" id="722472"/>
    <lineage>
        <taxon>Bacteria</taxon>
        <taxon>Pseudomonadati</taxon>
        <taxon>Pseudomonadota</taxon>
        <taxon>Alphaproteobacteria</taxon>
        <taxon>Hyphomicrobiales</taxon>
        <taxon>Nitrobacteraceae</taxon>
        <taxon>Bradyrhizobium</taxon>
    </lineage>
</organism>
<proteinExistence type="predicted"/>
<protein>
    <recommendedName>
        <fullName evidence="4">LTXXQ motif family protein</fullName>
    </recommendedName>
</protein>
<accession>A0A0R3N1N9</accession>
<reference evidence="2 3" key="1">
    <citation type="submission" date="2014-03" db="EMBL/GenBank/DDBJ databases">
        <title>Bradyrhizobium valentinum sp. nov., isolated from effective nodules of Lupinus mariae-josephae, a lupine endemic of basic-lime soils in Eastern Spain.</title>
        <authorList>
            <person name="Duran D."/>
            <person name="Rey L."/>
            <person name="Navarro A."/>
            <person name="Busquets A."/>
            <person name="Imperial J."/>
            <person name="Ruiz-Argueso T."/>
        </authorList>
    </citation>
    <scope>NUCLEOTIDE SEQUENCE [LARGE SCALE GENOMIC DNA]</scope>
    <source>
        <strain evidence="2 3">CCBAU 23086</strain>
    </source>
</reference>
<evidence type="ECO:0000313" key="3">
    <source>
        <dbReference type="Proteomes" id="UP000051660"/>
    </source>
</evidence>
<dbReference type="AlphaFoldDB" id="A0A0R3N1N9"/>
<feature type="region of interest" description="Disordered" evidence="1">
    <location>
        <begin position="35"/>
        <end position="84"/>
    </location>
</feature>
<evidence type="ECO:0008006" key="4">
    <source>
        <dbReference type="Google" id="ProtNLM"/>
    </source>
</evidence>